<organism evidence="1 2">
    <name type="scientific">Blastococcus saxobsidens</name>
    <dbReference type="NCBI Taxonomy" id="138336"/>
    <lineage>
        <taxon>Bacteria</taxon>
        <taxon>Bacillati</taxon>
        <taxon>Actinomycetota</taxon>
        <taxon>Actinomycetes</taxon>
        <taxon>Geodermatophilales</taxon>
        <taxon>Geodermatophilaceae</taxon>
        <taxon>Blastococcus</taxon>
    </lineage>
</organism>
<dbReference type="RefSeq" id="WP_104530347.1">
    <property type="nucleotide sequence ID" value="NZ_POQT01000049.1"/>
</dbReference>
<dbReference type="OrthoDB" id="5187538at2"/>
<comment type="caution">
    <text evidence="1">The sequence shown here is derived from an EMBL/GenBank/DDBJ whole genome shotgun (WGS) entry which is preliminary data.</text>
</comment>
<evidence type="ECO:0000313" key="2">
    <source>
        <dbReference type="Proteomes" id="UP000292507"/>
    </source>
</evidence>
<evidence type="ECO:0000313" key="1">
    <source>
        <dbReference type="EMBL" id="RZU34552.1"/>
    </source>
</evidence>
<name>A0A4Q7YBE7_9ACTN</name>
<reference evidence="1 2" key="1">
    <citation type="submission" date="2019-02" db="EMBL/GenBank/DDBJ databases">
        <title>Sequencing the genomes of 1000 actinobacteria strains.</title>
        <authorList>
            <person name="Klenk H.-P."/>
        </authorList>
    </citation>
    <scope>NUCLEOTIDE SEQUENCE [LARGE SCALE GENOMIC DNA]</scope>
    <source>
        <strain evidence="1 2">DSM 44509</strain>
    </source>
</reference>
<dbReference type="EMBL" id="SHKV01000001">
    <property type="protein sequence ID" value="RZU34552.1"/>
    <property type="molecule type" value="Genomic_DNA"/>
</dbReference>
<dbReference type="AlphaFoldDB" id="A0A4Q7YBE7"/>
<sequence>MTASGLFGATSPRLLNRLRSVPVDVIDLHDVAVDLLPSLATPRLHLALVRRPGAGTVLRLEEDERSVAVPLGDLADDMTRAGVASTAAGIEDALRSWVARRPVTDEAAATTGIAVLDWADAAETTVGWAVVVTRGELAVRWSPSPAARTVALHRIRSAATGRAHDVPVELRVEGPLALWSHPVPMLATAALVAPELLLHRVAGDGLVHPDMHVVITPHRPVVCTSPAVARRLAGQAGQPSVTLPWRSLSDLRWI</sequence>
<proteinExistence type="predicted"/>
<protein>
    <submittedName>
        <fullName evidence="1">Uncharacterized protein</fullName>
    </submittedName>
</protein>
<dbReference type="Proteomes" id="UP000292507">
    <property type="component" value="Unassembled WGS sequence"/>
</dbReference>
<accession>A0A4Q7YBE7</accession>
<gene>
    <name evidence="1" type="ORF">BKA19_4323</name>
</gene>
<keyword evidence="2" id="KW-1185">Reference proteome</keyword>